<evidence type="ECO:0000313" key="2">
    <source>
        <dbReference type="Proteomes" id="UP000053144"/>
    </source>
</evidence>
<accession>A0A0L9U4Q0</accession>
<proteinExistence type="predicted"/>
<evidence type="ECO:0000313" key="1">
    <source>
        <dbReference type="EMBL" id="KOM37798.1"/>
    </source>
</evidence>
<reference evidence="2" key="1">
    <citation type="journal article" date="2015" name="Proc. Natl. Acad. Sci. U.S.A.">
        <title>Genome sequencing of adzuki bean (Vigna angularis) provides insight into high starch and low fat accumulation and domestication.</title>
        <authorList>
            <person name="Yang K."/>
            <person name="Tian Z."/>
            <person name="Chen C."/>
            <person name="Luo L."/>
            <person name="Zhao B."/>
            <person name="Wang Z."/>
            <person name="Yu L."/>
            <person name="Li Y."/>
            <person name="Sun Y."/>
            <person name="Li W."/>
            <person name="Chen Y."/>
            <person name="Li Y."/>
            <person name="Zhang Y."/>
            <person name="Ai D."/>
            <person name="Zhao J."/>
            <person name="Shang C."/>
            <person name="Ma Y."/>
            <person name="Wu B."/>
            <person name="Wang M."/>
            <person name="Gao L."/>
            <person name="Sun D."/>
            <person name="Zhang P."/>
            <person name="Guo F."/>
            <person name="Wang W."/>
            <person name="Li Y."/>
            <person name="Wang J."/>
            <person name="Varshney R.K."/>
            <person name="Wang J."/>
            <person name="Ling H.Q."/>
            <person name="Wan P."/>
        </authorList>
    </citation>
    <scope>NUCLEOTIDE SEQUENCE</scope>
    <source>
        <strain evidence="2">cv. Jingnong 6</strain>
    </source>
</reference>
<protein>
    <submittedName>
        <fullName evidence="1">Uncharacterized protein</fullName>
    </submittedName>
</protein>
<dbReference type="Proteomes" id="UP000053144">
    <property type="component" value="Chromosome 3"/>
</dbReference>
<organism evidence="1 2">
    <name type="scientific">Phaseolus angularis</name>
    <name type="common">Azuki bean</name>
    <name type="synonym">Vigna angularis</name>
    <dbReference type="NCBI Taxonomy" id="3914"/>
    <lineage>
        <taxon>Eukaryota</taxon>
        <taxon>Viridiplantae</taxon>
        <taxon>Streptophyta</taxon>
        <taxon>Embryophyta</taxon>
        <taxon>Tracheophyta</taxon>
        <taxon>Spermatophyta</taxon>
        <taxon>Magnoliopsida</taxon>
        <taxon>eudicotyledons</taxon>
        <taxon>Gunneridae</taxon>
        <taxon>Pentapetalae</taxon>
        <taxon>rosids</taxon>
        <taxon>fabids</taxon>
        <taxon>Fabales</taxon>
        <taxon>Fabaceae</taxon>
        <taxon>Papilionoideae</taxon>
        <taxon>50 kb inversion clade</taxon>
        <taxon>NPAAA clade</taxon>
        <taxon>indigoferoid/millettioid clade</taxon>
        <taxon>Phaseoleae</taxon>
        <taxon>Vigna</taxon>
    </lineage>
</organism>
<name>A0A0L9U4Q0_PHAAN</name>
<dbReference type="Gramene" id="KOM37798">
    <property type="protein sequence ID" value="KOM37798"/>
    <property type="gene ID" value="LR48_Vigan03g118000"/>
</dbReference>
<dbReference type="AlphaFoldDB" id="A0A0L9U4Q0"/>
<dbReference type="EMBL" id="CM003373">
    <property type="protein sequence ID" value="KOM37798.1"/>
    <property type="molecule type" value="Genomic_DNA"/>
</dbReference>
<gene>
    <name evidence="1" type="ORF">LR48_Vigan03g118000</name>
</gene>
<sequence>MRSTERSEGLDVVSTVLNEGKEIMLSGSLNFVYGGVIIAEEEEGQGGMLLVISGIIMTSRHPKKDRVMPVISRTIPKSTQIPAVVEVVPLNFVPSAEQAEKKRKTN</sequence>